<dbReference type="GO" id="GO:0000155">
    <property type="term" value="F:phosphorelay sensor kinase activity"/>
    <property type="evidence" value="ECO:0007669"/>
    <property type="project" value="InterPro"/>
</dbReference>
<evidence type="ECO:0000256" key="7">
    <source>
        <dbReference type="ARBA" id="ARBA00022840"/>
    </source>
</evidence>
<dbReference type="PRINTS" id="PR00344">
    <property type="entry name" value="BCTRLSENSOR"/>
</dbReference>
<dbReference type="InterPro" id="IPR005467">
    <property type="entry name" value="His_kinase_dom"/>
</dbReference>
<keyword evidence="8" id="KW-0902">Two-component regulatory system</keyword>
<protein>
    <recommendedName>
        <fullName evidence="2">histidine kinase</fullName>
        <ecNumber evidence="2">2.7.13.3</ecNumber>
    </recommendedName>
</protein>
<evidence type="ECO:0000259" key="11">
    <source>
        <dbReference type="PROSITE" id="PS50109"/>
    </source>
</evidence>
<reference evidence="12 13" key="1">
    <citation type="submission" date="2019-11" db="EMBL/GenBank/DDBJ databases">
        <title>Comparative genomics of hydrocarbon-degrading Desulfosarcina strains.</title>
        <authorList>
            <person name="Watanabe M."/>
            <person name="Kojima H."/>
            <person name="Fukui M."/>
        </authorList>
    </citation>
    <scope>NUCLEOTIDE SEQUENCE [LARGE SCALE GENOMIC DNA]</scope>
    <source>
        <strain evidence="12 13">28bB2T</strain>
    </source>
</reference>
<keyword evidence="5" id="KW-0547">Nucleotide-binding</keyword>
<comment type="catalytic activity">
    <reaction evidence="1">
        <text>ATP + protein L-histidine = ADP + protein N-phospho-L-histidine.</text>
        <dbReference type="EC" id="2.7.13.3"/>
    </reaction>
</comment>
<dbReference type="SUPFAM" id="SSF55874">
    <property type="entry name" value="ATPase domain of HSP90 chaperone/DNA topoisomerase II/histidine kinase"/>
    <property type="match status" value="1"/>
</dbReference>
<dbReference type="RefSeq" id="WP_155324915.1">
    <property type="nucleotide sequence ID" value="NZ_AP021876.1"/>
</dbReference>
<gene>
    <name evidence="12" type="ORF">DSCO28_58170</name>
</gene>
<dbReference type="EC" id="2.7.13.3" evidence="2"/>
<evidence type="ECO:0000256" key="4">
    <source>
        <dbReference type="ARBA" id="ARBA00022679"/>
    </source>
</evidence>
<proteinExistence type="predicted"/>
<keyword evidence="7" id="KW-0067">ATP-binding</keyword>
<feature type="domain" description="Histidine kinase" evidence="11">
    <location>
        <begin position="355"/>
        <end position="571"/>
    </location>
</feature>
<evidence type="ECO:0000256" key="8">
    <source>
        <dbReference type="ARBA" id="ARBA00023012"/>
    </source>
</evidence>
<sequence length="599" mass="65905">MLNLSRFKPGFWDYQDITAGPGRGHFSFRRRWLMIVGFTTVVTLTPLLVMALVDYRLTRQAFESEARMGISRMVSNTWRSISFIIAQRRAALQFVARDNPPDRLNDPRRLAEILGHLQSGMGGFLDLAVVDADCAVKTYAGPYKPEKDAIDPDDCFSQAVADGFFISDVTHRQGDNHHIVVAIRHDLADGTFFILRATLDANLMDAPVGQLVQDDCDDAFLVNRRGILQTPSRHFGKRFEKVPLNLPPADGGTQVTRTVDAAGTAILVGFAPIQGSPFALIMVRPESGIMDLWLRPRLRLIGFLIFSIVLILGSILGGATLMVDRLHTADRRRVQALHQVEYANKLASIGRLASGVAHEINNPLAIINQKTGLIKDLFTLNPAWGANEKLMGLVDHVMASVDRCAAITRRLLDFSRHMESSIETVDIETIIRQILAFMEKDAERRCIAIDVAVRGSVPPFEGDRGNLQQIFLNLINNAFAAMESGGRLEIAIGCPEPSQIRVTVTDTGPGIVEADQKRIFEPFFSTRQGHGGTGLGLSVTYGMVSEMGGNITVQSRLNEGTRFTVTLPLERPRPPSAAACAIEPSARPAADPFTEENRT</sequence>
<keyword evidence="3" id="KW-0597">Phosphoprotein</keyword>
<dbReference type="InterPro" id="IPR036890">
    <property type="entry name" value="HATPase_C_sf"/>
</dbReference>
<dbReference type="Gene3D" id="1.10.287.130">
    <property type="match status" value="1"/>
</dbReference>
<feature type="transmembrane region" description="Helical" evidence="10">
    <location>
        <begin position="300"/>
        <end position="323"/>
    </location>
</feature>
<dbReference type="PANTHER" id="PTHR43065:SF46">
    <property type="entry name" value="C4-DICARBOXYLATE TRANSPORT SENSOR PROTEIN DCTB"/>
    <property type="match status" value="1"/>
</dbReference>
<dbReference type="Gene3D" id="3.30.565.10">
    <property type="entry name" value="Histidine kinase-like ATPase, C-terminal domain"/>
    <property type="match status" value="1"/>
</dbReference>
<dbReference type="InterPro" id="IPR003594">
    <property type="entry name" value="HATPase_dom"/>
</dbReference>
<keyword evidence="10" id="KW-0812">Transmembrane</keyword>
<name>A0A5K7ZYQ8_9BACT</name>
<evidence type="ECO:0000256" key="10">
    <source>
        <dbReference type="SAM" id="Phobius"/>
    </source>
</evidence>
<evidence type="ECO:0000313" key="12">
    <source>
        <dbReference type="EMBL" id="BBO85251.1"/>
    </source>
</evidence>
<dbReference type="PROSITE" id="PS50109">
    <property type="entry name" value="HIS_KIN"/>
    <property type="match status" value="1"/>
</dbReference>
<evidence type="ECO:0000256" key="9">
    <source>
        <dbReference type="SAM" id="MobiDB-lite"/>
    </source>
</evidence>
<dbReference type="InterPro" id="IPR004358">
    <property type="entry name" value="Sig_transdc_His_kin-like_C"/>
</dbReference>
<dbReference type="Proteomes" id="UP000425960">
    <property type="component" value="Chromosome"/>
</dbReference>
<dbReference type="Pfam" id="PF02518">
    <property type="entry name" value="HATPase_c"/>
    <property type="match status" value="1"/>
</dbReference>
<evidence type="ECO:0000313" key="13">
    <source>
        <dbReference type="Proteomes" id="UP000425960"/>
    </source>
</evidence>
<keyword evidence="6 12" id="KW-0418">Kinase</keyword>
<dbReference type="Pfam" id="PF00512">
    <property type="entry name" value="HisKA"/>
    <property type="match status" value="1"/>
</dbReference>
<dbReference type="SMART" id="SM00387">
    <property type="entry name" value="HATPase_c"/>
    <property type="match status" value="1"/>
</dbReference>
<evidence type="ECO:0000256" key="5">
    <source>
        <dbReference type="ARBA" id="ARBA00022741"/>
    </source>
</evidence>
<dbReference type="CDD" id="cd00082">
    <property type="entry name" value="HisKA"/>
    <property type="match status" value="1"/>
</dbReference>
<dbReference type="InterPro" id="IPR036097">
    <property type="entry name" value="HisK_dim/P_sf"/>
</dbReference>
<evidence type="ECO:0000256" key="1">
    <source>
        <dbReference type="ARBA" id="ARBA00000085"/>
    </source>
</evidence>
<accession>A0A5K7ZYQ8</accession>
<dbReference type="CDD" id="cd00075">
    <property type="entry name" value="HATPase"/>
    <property type="match status" value="1"/>
</dbReference>
<evidence type="ECO:0000256" key="2">
    <source>
        <dbReference type="ARBA" id="ARBA00012438"/>
    </source>
</evidence>
<keyword evidence="10" id="KW-1133">Transmembrane helix</keyword>
<evidence type="ECO:0000256" key="3">
    <source>
        <dbReference type="ARBA" id="ARBA00022553"/>
    </source>
</evidence>
<organism evidence="12 13">
    <name type="scientific">Desulfosarcina ovata subsp. sediminis</name>
    <dbReference type="NCBI Taxonomy" id="885957"/>
    <lineage>
        <taxon>Bacteria</taxon>
        <taxon>Pseudomonadati</taxon>
        <taxon>Thermodesulfobacteriota</taxon>
        <taxon>Desulfobacteria</taxon>
        <taxon>Desulfobacterales</taxon>
        <taxon>Desulfosarcinaceae</taxon>
        <taxon>Desulfosarcina</taxon>
    </lineage>
</organism>
<dbReference type="SUPFAM" id="SSF47384">
    <property type="entry name" value="Homodimeric domain of signal transducing histidine kinase"/>
    <property type="match status" value="1"/>
</dbReference>
<dbReference type="InterPro" id="IPR003661">
    <property type="entry name" value="HisK_dim/P_dom"/>
</dbReference>
<feature type="transmembrane region" description="Helical" evidence="10">
    <location>
        <begin position="32"/>
        <end position="53"/>
    </location>
</feature>
<dbReference type="AlphaFoldDB" id="A0A5K7ZYQ8"/>
<keyword evidence="4" id="KW-0808">Transferase</keyword>
<dbReference type="KEGG" id="dov:DSCO28_58170"/>
<dbReference type="SMART" id="SM00388">
    <property type="entry name" value="HisKA"/>
    <property type="match status" value="1"/>
</dbReference>
<dbReference type="PANTHER" id="PTHR43065">
    <property type="entry name" value="SENSOR HISTIDINE KINASE"/>
    <property type="match status" value="1"/>
</dbReference>
<dbReference type="GO" id="GO:0005524">
    <property type="term" value="F:ATP binding"/>
    <property type="evidence" value="ECO:0007669"/>
    <property type="project" value="UniProtKB-KW"/>
</dbReference>
<evidence type="ECO:0000256" key="6">
    <source>
        <dbReference type="ARBA" id="ARBA00022777"/>
    </source>
</evidence>
<dbReference type="EMBL" id="AP021876">
    <property type="protein sequence ID" value="BBO85251.1"/>
    <property type="molecule type" value="Genomic_DNA"/>
</dbReference>
<keyword evidence="10" id="KW-0472">Membrane</keyword>
<feature type="region of interest" description="Disordered" evidence="9">
    <location>
        <begin position="574"/>
        <end position="599"/>
    </location>
</feature>